<feature type="transmembrane region" description="Helical" evidence="1">
    <location>
        <begin position="260"/>
        <end position="282"/>
    </location>
</feature>
<dbReference type="PANTHER" id="PTHR40761:SF1">
    <property type="entry name" value="CONSERVED INTEGRAL MEMBRANE ALANINE VALINE AND LEUCINE RICH PROTEIN-RELATED"/>
    <property type="match status" value="1"/>
</dbReference>
<dbReference type="AlphaFoldDB" id="D5P6J9"/>
<evidence type="ECO:0000313" key="2">
    <source>
        <dbReference type="EMBL" id="EFG78302.1"/>
    </source>
</evidence>
<comment type="caution">
    <text evidence="2">The sequence shown here is derived from an EMBL/GenBank/DDBJ whole genome shotgun (WGS) entry which is preliminary data.</text>
</comment>
<dbReference type="HOGENOM" id="CLU_070294_2_0_11"/>
<feature type="transmembrane region" description="Helical" evidence="1">
    <location>
        <begin position="140"/>
        <end position="159"/>
    </location>
</feature>
<proteinExistence type="predicted"/>
<dbReference type="NCBIfam" id="NF038012">
    <property type="entry name" value="DMT_1"/>
    <property type="match status" value="1"/>
</dbReference>
<gene>
    <name evidence="2" type="ORF">HMPREF0591_1793</name>
</gene>
<feature type="transmembrane region" description="Helical" evidence="1">
    <location>
        <begin position="207"/>
        <end position="225"/>
    </location>
</feature>
<name>D5P6J9_9MYCO</name>
<keyword evidence="1" id="KW-0472">Membrane</keyword>
<keyword evidence="1" id="KW-1133">Transmembrane helix</keyword>
<dbReference type="eggNOG" id="COG0697">
    <property type="taxonomic scope" value="Bacteria"/>
</dbReference>
<organism evidence="2 3">
    <name type="scientific">Mycobacterium parascrofulaceum ATCC BAA-614</name>
    <dbReference type="NCBI Taxonomy" id="525368"/>
    <lineage>
        <taxon>Bacteria</taxon>
        <taxon>Bacillati</taxon>
        <taxon>Actinomycetota</taxon>
        <taxon>Actinomycetes</taxon>
        <taxon>Mycobacteriales</taxon>
        <taxon>Mycobacteriaceae</taxon>
        <taxon>Mycobacterium</taxon>
        <taxon>Mycobacterium simiae complex</taxon>
    </lineage>
</organism>
<feature type="transmembrane region" description="Helical" evidence="1">
    <location>
        <begin position="111"/>
        <end position="128"/>
    </location>
</feature>
<feature type="transmembrane region" description="Helical" evidence="1">
    <location>
        <begin position="166"/>
        <end position="187"/>
    </location>
</feature>
<reference evidence="2 3" key="1">
    <citation type="submission" date="2010-04" db="EMBL/GenBank/DDBJ databases">
        <authorList>
            <person name="Muzny D."/>
            <person name="Qin X."/>
            <person name="Deng J."/>
            <person name="Jiang H."/>
            <person name="Liu Y."/>
            <person name="Qu J."/>
            <person name="Song X.-Z."/>
            <person name="Zhang L."/>
            <person name="Thornton R."/>
            <person name="Coyle M."/>
            <person name="Francisco L."/>
            <person name="Jackson L."/>
            <person name="Javaid M."/>
            <person name="Korchina V."/>
            <person name="Kovar C."/>
            <person name="Mata R."/>
            <person name="Mathew T."/>
            <person name="Ngo R."/>
            <person name="Nguyen L."/>
            <person name="Nguyen N."/>
            <person name="Okwuonu G."/>
            <person name="Ongeri F."/>
            <person name="Pham C."/>
            <person name="Simmons D."/>
            <person name="Wilczek-Boney K."/>
            <person name="Hale W."/>
            <person name="Jakkamsetti A."/>
            <person name="Pham P."/>
            <person name="Ruth R."/>
            <person name="San Lucas F."/>
            <person name="Warren J."/>
            <person name="Zhang J."/>
            <person name="Zhao Z."/>
            <person name="Zhou C."/>
            <person name="Zhu D."/>
            <person name="Lee S."/>
            <person name="Bess C."/>
            <person name="Blankenburg K."/>
            <person name="Forbes L."/>
            <person name="Fu Q."/>
            <person name="Gubbala S."/>
            <person name="Hirani K."/>
            <person name="Jayaseelan J.C."/>
            <person name="Lara F."/>
            <person name="Munidasa M."/>
            <person name="Palculict T."/>
            <person name="Patil S."/>
            <person name="Pu L.-L."/>
            <person name="Saada N."/>
            <person name="Tang L."/>
            <person name="Weissenberger G."/>
            <person name="Zhu Y."/>
            <person name="Hemphill L."/>
            <person name="Shang Y."/>
            <person name="Youmans B."/>
            <person name="Ayvaz T."/>
            <person name="Ross M."/>
            <person name="Santibanez J."/>
            <person name="Aqrawi P."/>
            <person name="Gross S."/>
            <person name="Joshi V."/>
            <person name="Fowler G."/>
            <person name="Nazareth L."/>
            <person name="Reid J."/>
            <person name="Worley K."/>
            <person name="Petrosino J."/>
            <person name="Highlander S."/>
            <person name="Gibbs R."/>
        </authorList>
    </citation>
    <scope>NUCLEOTIDE SEQUENCE [LARGE SCALE GENOMIC DNA]</scope>
    <source>
        <strain evidence="2 3">ATCC BAA-614</strain>
    </source>
</reference>
<sequence length="305" mass="31479">MEKSHMVNMHIAGFLALSSALCGAVGDVLQQRATHRVTDDSVGPTGLIAKLLCDQRWCWGLLIMLASVGLQAAALGEGSVLLVQPLLMFSLLFALPINARLSHRTVSAGEWLWAGLLTVAVIVIVTVGDPQAGRSSASLHAWAGVAMVLGPLLTGCVAAGRIWGGALAAVLYALVSGSLWGIFAVLTKEVVGRLNEGVWTVVWTPELYALLLVALGGFVGGQLAFRAGPLTASMPTLQVSQPVVAAVVGVAVLGETLDAGPAGLLALAAATLVMVTAIFNLARVDAVATQSEVEEDRRVPLGQPA</sequence>
<protein>
    <submittedName>
        <fullName evidence="2">Uncharacterized protein</fullName>
    </submittedName>
</protein>
<keyword evidence="3" id="KW-1185">Reference proteome</keyword>
<evidence type="ECO:0000313" key="3">
    <source>
        <dbReference type="Proteomes" id="UP000003653"/>
    </source>
</evidence>
<dbReference type="PANTHER" id="PTHR40761">
    <property type="entry name" value="CONSERVED INTEGRAL MEMBRANE ALANINE VALINE AND LEUCINE RICH PROTEIN-RELATED"/>
    <property type="match status" value="1"/>
</dbReference>
<evidence type="ECO:0000256" key="1">
    <source>
        <dbReference type="SAM" id="Phobius"/>
    </source>
</evidence>
<dbReference type="Proteomes" id="UP000003653">
    <property type="component" value="Unassembled WGS sequence"/>
</dbReference>
<feature type="transmembrane region" description="Helical" evidence="1">
    <location>
        <begin position="237"/>
        <end position="254"/>
    </location>
</feature>
<dbReference type="EMBL" id="ADNV01000155">
    <property type="protein sequence ID" value="EFG78302.1"/>
    <property type="molecule type" value="Genomic_DNA"/>
</dbReference>
<feature type="transmembrane region" description="Helical" evidence="1">
    <location>
        <begin position="80"/>
        <end position="99"/>
    </location>
</feature>
<keyword evidence="1" id="KW-0812">Transmembrane</keyword>
<accession>D5P6J9</accession>